<protein>
    <submittedName>
        <fullName evidence="1">Uncharacterized protein</fullName>
    </submittedName>
</protein>
<dbReference type="EMBL" id="JAIWYP010000007">
    <property type="protein sequence ID" value="KAH3801100.1"/>
    <property type="molecule type" value="Genomic_DNA"/>
</dbReference>
<reference evidence="1" key="1">
    <citation type="journal article" date="2019" name="bioRxiv">
        <title>The Genome of the Zebra Mussel, Dreissena polymorpha: A Resource for Invasive Species Research.</title>
        <authorList>
            <person name="McCartney M.A."/>
            <person name="Auch B."/>
            <person name="Kono T."/>
            <person name="Mallez S."/>
            <person name="Zhang Y."/>
            <person name="Obille A."/>
            <person name="Becker A."/>
            <person name="Abrahante J.E."/>
            <person name="Garbe J."/>
            <person name="Badalamenti J.P."/>
            <person name="Herman A."/>
            <person name="Mangelson H."/>
            <person name="Liachko I."/>
            <person name="Sullivan S."/>
            <person name="Sone E.D."/>
            <person name="Koren S."/>
            <person name="Silverstein K.A.T."/>
            <person name="Beckman K.B."/>
            <person name="Gohl D.M."/>
        </authorList>
    </citation>
    <scope>NUCLEOTIDE SEQUENCE</scope>
    <source>
        <strain evidence="1">Duluth1</strain>
        <tissue evidence="1">Whole animal</tissue>
    </source>
</reference>
<reference evidence="1" key="2">
    <citation type="submission" date="2020-11" db="EMBL/GenBank/DDBJ databases">
        <authorList>
            <person name="McCartney M.A."/>
            <person name="Auch B."/>
            <person name="Kono T."/>
            <person name="Mallez S."/>
            <person name="Becker A."/>
            <person name="Gohl D.M."/>
            <person name="Silverstein K.A.T."/>
            <person name="Koren S."/>
            <person name="Bechman K.B."/>
            <person name="Herman A."/>
            <person name="Abrahante J.E."/>
            <person name="Garbe J."/>
        </authorList>
    </citation>
    <scope>NUCLEOTIDE SEQUENCE</scope>
    <source>
        <strain evidence="1">Duluth1</strain>
        <tissue evidence="1">Whole animal</tissue>
    </source>
</reference>
<gene>
    <name evidence="1" type="ORF">DPMN_154745</name>
</gene>
<comment type="caution">
    <text evidence="1">The sequence shown here is derived from an EMBL/GenBank/DDBJ whole genome shotgun (WGS) entry which is preliminary data.</text>
</comment>
<proteinExistence type="predicted"/>
<sequence length="183" mass="19807">MPYPSIFLCLLGNNVKLATEGKGIEQVCNVLKIHMNSSVVVEAACASILALSLDVELSVSQYENIAVICDKDGVGLLISAISSHANNAKKLMVTPSSEESAYRVLTNEGPNNTHICGLHKDNADVVESVVTLLMELAEYGMCLLSACVIDTQMVVVAQVLIKIYNNLLQDIKKKFNMNKATLH</sequence>
<dbReference type="Proteomes" id="UP000828390">
    <property type="component" value="Unassembled WGS sequence"/>
</dbReference>
<dbReference type="AlphaFoldDB" id="A0A9D4FLP7"/>
<name>A0A9D4FLP7_DREPO</name>
<organism evidence="1 2">
    <name type="scientific">Dreissena polymorpha</name>
    <name type="common">Zebra mussel</name>
    <name type="synonym">Mytilus polymorpha</name>
    <dbReference type="NCBI Taxonomy" id="45954"/>
    <lineage>
        <taxon>Eukaryota</taxon>
        <taxon>Metazoa</taxon>
        <taxon>Spiralia</taxon>
        <taxon>Lophotrochozoa</taxon>
        <taxon>Mollusca</taxon>
        <taxon>Bivalvia</taxon>
        <taxon>Autobranchia</taxon>
        <taxon>Heteroconchia</taxon>
        <taxon>Euheterodonta</taxon>
        <taxon>Imparidentia</taxon>
        <taxon>Neoheterodontei</taxon>
        <taxon>Myida</taxon>
        <taxon>Dreissenoidea</taxon>
        <taxon>Dreissenidae</taxon>
        <taxon>Dreissena</taxon>
    </lineage>
</organism>
<evidence type="ECO:0000313" key="1">
    <source>
        <dbReference type="EMBL" id="KAH3801100.1"/>
    </source>
</evidence>
<keyword evidence="2" id="KW-1185">Reference proteome</keyword>
<evidence type="ECO:0000313" key="2">
    <source>
        <dbReference type="Proteomes" id="UP000828390"/>
    </source>
</evidence>
<accession>A0A9D4FLP7</accession>